<feature type="transmembrane region" description="Helical" evidence="1">
    <location>
        <begin position="124"/>
        <end position="154"/>
    </location>
</feature>
<keyword evidence="1" id="KW-1133">Transmembrane helix</keyword>
<protein>
    <recommendedName>
        <fullName evidence="4">Glycerophosphoryl diester phosphodiesterase membrane domain-containing protein</fullName>
    </recommendedName>
</protein>
<dbReference type="RefSeq" id="WP_146686284.1">
    <property type="nucleotide sequence ID" value="NZ_LT629750.1"/>
</dbReference>
<feature type="transmembrane region" description="Helical" evidence="1">
    <location>
        <begin position="218"/>
        <end position="241"/>
    </location>
</feature>
<feature type="transmembrane region" description="Helical" evidence="1">
    <location>
        <begin position="166"/>
        <end position="186"/>
    </location>
</feature>
<feature type="transmembrane region" description="Helical" evidence="1">
    <location>
        <begin position="40"/>
        <end position="60"/>
    </location>
</feature>
<reference evidence="3" key="1">
    <citation type="submission" date="2016-10" db="EMBL/GenBank/DDBJ databases">
        <authorList>
            <person name="Varghese N."/>
            <person name="Submissions S."/>
        </authorList>
    </citation>
    <scope>NUCLEOTIDE SEQUENCE [LARGE SCALE GENOMIC DNA]</scope>
    <source>
        <strain evidence="3">GAS369</strain>
    </source>
</reference>
<name>A0A1H1NKZ9_9BRAD</name>
<feature type="transmembrane region" description="Helical" evidence="1">
    <location>
        <begin position="80"/>
        <end position="103"/>
    </location>
</feature>
<gene>
    <name evidence="2" type="ORF">SAMN05444158_0647</name>
</gene>
<evidence type="ECO:0008006" key="4">
    <source>
        <dbReference type="Google" id="ProtNLM"/>
    </source>
</evidence>
<evidence type="ECO:0000313" key="2">
    <source>
        <dbReference type="EMBL" id="SDR98989.1"/>
    </source>
</evidence>
<proteinExistence type="predicted"/>
<organism evidence="2 3">
    <name type="scientific">Bradyrhizobium canariense</name>
    <dbReference type="NCBI Taxonomy" id="255045"/>
    <lineage>
        <taxon>Bacteria</taxon>
        <taxon>Pseudomonadati</taxon>
        <taxon>Pseudomonadota</taxon>
        <taxon>Alphaproteobacteria</taxon>
        <taxon>Hyphomicrobiales</taxon>
        <taxon>Nitrobacteraceae</taxon>
        <taxon>Bradyrhizobium</taxon>
    </lineage>
</organism>
<accession>A0A1H1NKZ9</accession>
<dbReference type="Proteomes" id="UP000243904">
    <property type="component" value="Chromosome I"/>
</dbReference>
<keyword evidence="1" id="KW-0472">Membrane</keyword>
<sequence>MSQAEGPPDLPYPKLPFWDTVSLSYSSYFNHFIDALRASWLWLIVVAGLMGFASWHQWSWMATAIAGLKPGLLPPKPFEMAVLLNLANFLMLLAGVSIAVAWHRLMILDERPGLSGSNVATKNLWRYVVMAIALFLTLFLPVVAIMLPAFYFLFPALAGRTSLAPGFLPLILMILVAYVVGTAVTLRLTLLLPARAIGDTDLTFKQTWNRTRGNIWRLFWGIAVTTIPPLLIAQIGFLTIIRAPSPELCGR</sequence>
<dbReference type="AlphaFoldDB" id="A0A1H1NKZ9"/>
<evidence type="ECO:0000313" key="3">
    <source>
        <dbReference type="Proteomes" id="UP000243904"/>
    </source>
</evidence>
<keyword evidence="3" id="KW-1185">Reference proteome</keyword>
<evidence type="ECO:0000256" key="1">
    <source>
        <dbReference type="SAM" id="Phobius"/>
    </source>
</evidence>
<dbReference type="EMBL" id="LT629750">
    <property type="protein sequence ID" value="SDR98989.1"/>
    <property type="molecule type" value="Genomic_DNA"/>
</dbReference>
<keyword evidence="1" id="KW-0812">Transmembrane</keyword>